<dbReference type="AlphaFoldDB" id="A0AAN8G7B6"/>
<dbReference type="InterPro" id="IPR006202">
    <property type="entry name" value="Neur_chan_lig-bd"/>
</dbReference>
<dbReference type="Gene3D" id="2.70.170.10">
    <property type="entry name" value="Neurotransmitter-gated ion-channel ligand-binding domain"/>
    <property type="match status" value="1"/>
</dbReference>
<dbReference type="Proteomes" id="UP001331761">
    <property type="component" value="Unassembled WGS sequence"/>
</dbReference>
<keyword evidence="3" id="KW-1185">Reference proteome</keyword>
<dbReference type="EMBL" id="WIXE01005025">
    <property type="protein sequence ID" value="KAK5982528.1"/>
    <property type="molecule type" value="Genomic_DNA"/>
</dbReference>
<evidence type="ECO:0000259" key="1">
    <source>
        <dbReference type="Pfam" id="PF02931"/>
    </source>
</evidence>
<dbReference type="GO" id="GO:0016020">
    <property type="term" value="C:membrane"/>
    <property type="evidence" value="ECO:0007669"/>
    <property type="project" value="InterPro"/>
</dbReference>
<comment type="caution">
    <text evidence="2">The sequence shown here is derived from an EMBL/GenBank/DDBJ whole genome shotgun (WGS) entry which is preliminary data.</text>
</comment>
<gene>
    <name evidence="2" type="ORF">GCK32_022740</name>
</gene>
<dbReference type="GO" id="GO:0005230">
    <property type="term" value="F:extracellular ligand-gated monoatomic ion channel activity"/>
    <property type="evidence" value="ECO:0007669"/>
    <property type="project" value="InterPro"/>
</dbReference>
<proteinExistence type="predicted"/>
<sequence length="110" mass="12546">MCKRYPILQSTTFGTFGIFPEVWAGDHERRLYAKLADGYNKLARPVKNDSEPVLVLLGLDFQQILDVVSSVLCDYFRNRPVAHDWRDSRVVISRNGSSYGLFSSGQLDFN</sequence>
<dbReference type="SUPFAM" id="SSF63712">
    <property type="entry name" value="Nicotinic receptor ligand binding domain-like"/>
    <property type="match status" value="1"/>
</dbReference>
<evidence type="ECO:0000313" key="3">
    <source>
        <dbReference type="Proteomes" id="UP001331761"/>
    </source>
</evidence>
<evidence type="ECO:0000313" key="2">
    <source>
        <dbReference type="EMBL" id="KAK5982528.1"/>
    </source>
</evidence>
<organism evidence="2 3">
    <name type="scientific">Trichostrongylus colubriformis</name>
    <name type="common">Black scour worm</name>
    <dbReference type="NCBI Taxonomy" id="6319"/>
    <lineage>
        <taxon>Eukaryota</taxon>
        <taxon>Metazoa</taxon>
        <taxon>Ecdysozoa</taxon>
        <taxon>Nematoda</taxon>
        <taxon>Chromadorea</taxon>
        <taxon>Rhabditida</taxon>
        <taxon>Rhabditina</taxon>
        <taxon>Rhabditomorpha</taxon>
        <taxon>Strongyloidea</taxon>
        <taxon>Trichostrongylidae</taxon>
        <taxon>Trichostrongylus</taxon>
    </lineage>
</organism>
<dbReference type="Pfam" id="PF02931">
    <property type="entry name" value="Neur_chan_LBD"/>
    <property type="match status" value="1"/>
</dbReference>
<dbReference type="InterPro" id="IPR036734">
    <property type="entry name" value="Neur_chan_lig-bd_sf"/>
</dbReference>
<feature type="domain" description="Neurotransmitter-gated ion-channel ligand-binding" evidence="1">
    <location>
        <begin position="28"/>
        <end position="90"/>
    </location>
</feature>
<protein>
    <recommendedName>
        <fullName evidence="1">Neurotransmitter-gated ion-channel ligand-binding domain-containing protein</fullName>
    </recommendedName>
</protein>
<name>A0AAN8G7B6_TRICO</name>
<reference evidence="2 3" key="1">
    <citation type="submission" date="2019-10" db="EMBL/GenBank/DDBJ databases">
        <title>Assembly and Annotation for the nematode Trichostrongylus colubriformis.</title>
        <authorList>
            <person name="Martin J."/>
        </authorList>
    </citation>
    <scope>NUCLEOTIDE SEQUENCE [LARGE SCALE GENOMIC DNA]</scope>
    <source>
        <strain evidence="2">G859</strain>
        <tissue evidence="2">Whole worm</tissue>
    </source>
</reference>
<accession>A0AAN8G7B6</accession>